<accession>A0AAI9THZ1</accession>
<comment type="caution">
    <text evidence="1">The sequence shown here is derived from an EMBL/GenBank/DDBJ whole genome shotgun (WGS) entry which is preliminary data.</text>
</comment>
<dbReference type="AlphaFoldDB" id="A0AAI9THZ1"/>
<proteinExistence type="predicted"/>
<dbReference type="EMBL" id="LACB01000162">
    <property type="protein sequence ID" value="KAJ9487386.1"/>
    <property type="molecule type" value="Genomic_DNA"/>
</dbReference>
<organism evidence="1 2">
    <name type="scientific">Penicillium thymicola</name>
    <dbReference type="NCBI Taxonomy" id="293382"/>
    <lineage>
        <taxon>Eukaryota</taxon>
        <taxon>Fungi</taxon>
        <taxon>Dikarya</taxon>
        <taxon>Ascomycota</taxon>
        <taxon>Pezizomycotina</taxon>
        <taxon>Eurotiomycetes</taxon>
        <taxon>Eurotiomycetidae</taxon>
        <taxon>Eurotiales</taxon>
        <taxon>Aspergillaceae</taxon>
        <taxon>Penicillium</taxon>
    </lineage>
</organism>
<sequence length="102" mass="11447">MPQCLMCSEKASTPRNKVIIGFVWVRIASEELKTKGYVIVIQVCLFSASFNAGTIRNFQASIPLQTVTNRIRPLATIRLHTTPHSLHSPLDLVNPYLHSFVL</sequence>
<keyword evidence="2" id="KW-1185">Reference proteome</keyword>
<name>A0AAI9THZ1_PENTH</name>
<reference evidence="1" key="1">
    <citation type="submission" date="2015-06" db="EMBL/GenBank/DDBJ databases">
        <authorList>
            <person name="Nguyen H."/>
        </authorList>
    </citation>
    <scope>NUCLEOTIDE SEQUENCE</scope>
    <source>
        <strain evidence="1">DAOM 180753</strain>
    </source>
</reference>
<reference evidence="1" key="2">
    <citation type="journal article" date="2016" name="Fungal Biol.">
        <title>Ochratoxin A production by Penicillium thymicola.</title>
        <authorList>
            <person name="Nguyen H.D.T."/>
            <person name="McMullin D.R."/>
            <person name="Ponomareva E."/>
            <person name="Riley R."/>
            <person name="Pomraning K.R."/>
            <person name="Baker S.E."/>
            <person name="Seifert K.A."/>
        </authorList>
    </citation>
    <scope>NUCLEOTIDE SEQUENCE</scope>
    <source>
        <strain evidence="1">DAOM 180753</strain>
    </source>
</reference>
<protein>
    <submittedName>
        <fullName evidence="1">Uncharacterized protein</fullName>
    </submittedName>
</protein>
<evidence type="ECO:0000313" key="2">
    <source>
        <dbReference type="Proteomes" id="UP001227192"/>
    </source>
</evidence>
<dbReference type="Proteomes" id="UP001227192">
    <property type="component" value="Unassembled WGS sequence"/>
</dbReference>
<evidence type="ECO:0000313" key="1">
    <source>
        <dbReference type="EMBL" id="KAJ9487386.1"/>
    </source>
</evidence>
<gene>
    <name evidence="1" type="ORF">VN97_g5936</name>
</gene>